<gene>
    <name evidence="13 15" type="ORF">P152DRAFT_391328</name>
</gene>
<dbReference type="EMBL" id="ML975152">
    <property type="protein sequence ID" value="KAF1814962.1"/>
    <property type="molecule type" value="Genomic_DNA"/>
</dbReference>
<evidence type="ECO:0000313" key="14">
    <source>
        <dbReference type="Proteomes" id="UP000504638"/>
    </source>
</evidence>
<name>A0A6G1GAC9_9PEZI</name>
<keyword evidence="5" id="KW-0328">Glycosyltransferase</keyword>
<dbReference type="InterPro" id="IPR003378">
    <property type="entry name" value="Fringe-like_glycosylTrfase"/>
</dbReference>
<dbReference type="EC" id="2.4.1.122" evidence="4"/>
<dbReference type="Pfam" id="PF02434">
    <property type="entry name" value="Fringe"/>
    <property type="match status" value="1"/>
</dbReference>
<dbReference type="InterPro" id="IPR026050">
    <property type="entry name" value="C1GALT1/C1GALT1_chp1"/>
</dbReference>
<keyword evidence="8" id="KW-0547">Nucleotide-binding</keyword>
<accession>A0A6G1GAC9</accession>
<keyword evidence="10" id="KW-1133">Transmembrane helix</keyword>
<keyword evidence="14" id="KW-1185">Reference proteome</keyword>
<dbReference type="OrthoDB" id="414175at2759"/>
<organism evidence="13">
    <name type="scientific">Eremomyces bilateralis CBS 781.70</name>
    <dbReference type="NCBI Taxonomy" id="1392243"/>
    <lineage>
        <taxon>Eukaryota</taxon>
        <taxon>Fungi</taxon>
        <taxon>Dikarya</taxon>
        <taxon>Ascomycota</taxon>
        <taxon>Pezizomycotina</taxon>
        <taxon>Dothideomycetes</taxon>
        <taxon>Dothideomycetes incertae sedis</taxon>
        <taxon>Eremomycetales</taxon>
        <taxon>Eremomycetaceae</taxon>
        <taxon>Eremomyces</taxon>
    </lineage>
</organism>
<evidence type="ECO:0000256" key="1">
    <source>
        <dbReference type="ARBA" id="ARBA00004606"/>
    </source>
</evidence>
<protein>
    <recommendedName>
        <fullName evidence="4">N-acetylgalactosaminide beta-1,3-galactosyltransferase</fullName>
        <ecNumber evidence="4">2.4.1.122</ecNumber>
    </recommendedName>
</protein>
<evidence type="ECO:0000256" key="9">
    <source>
        <dbReference type="ARBA" id="ARBA00022968"/>
    </source>
</evidence>
<comment type="similarity">
    <text evidence="3">Belongs to the glycosyltransferase 31 family. Beta3-Gal-T subfamily.</text>
</comment>
<proteinExistence type="inferred from homology"/>
<sequence length="460" mass="52467">MLPSRRGHFPAIRVLGALVAFVFVYTSLSRVFHGSRSRNAPVSLSPLRFGSNDTAHRPCPYIPGLDDVLVVMKTGSSEADTKLPWHFSTTFRCVPHHFIVSDLEESIQGYDLHDALRDVSPAIRKDVPEMELYNNLREHGRKALDDYDFTKYTQSKQAKKDGRENPAHKLDKWKFLPMAHQAYQHRPAAKWYVFMEADTYLSWSNVMKWLNNFDASKPQYLGSQMQIGETIFAFGGTGFAISNPAMKELVDYRSRHLGDLEEYTKNGWAGDEILGHVLGDMGVKLVWGYPNSQMSLPQELSYTEAEYDKRLWCYAPIGWHRVDSEDIDALYSFDLTFNHNKSLLLHSDMFNQYVLPQIEAAPERDDWENLAEEVHGIGPDSPHVRTAAACRSLCMKDKNCKQYTYGHGICRTSSSVRLGEPVARSSPQLWLPTHSGWIVNRVRAFSKKMPACREGPWVLS</sequence>
<evidence type="ECO:0000256" key="5">
    <source>
        <dbReference type="ARBA" id="ARBA00022676"/>
    </source>
</evidence>
<keyword evidence="6" id="KW-0808">Transferase</keyword>
<keyword evidence="7" id="KW-0812">Transmembrane</keyword>
<reference evidence="13 15" key="1">
    <citation type="submission" date="2020-01" db="EMBL/GenBank/DDBJ databases">
        <authorList>
            <consortium name="DOE Joint Genome Institute"/>
            <person name="Haridas S."/>
            <person name="Albert R."/>
            <person name="Binder M."/>
            <person name="Bloem J."/>
            <person name="Labutti K."/>
            <person name="Salamov A."/>
            <person name="Andreopoulos B."/>
            <person name="Baker S.E."/>
            <person name="Barry K."/>
            <person name="Bills G."/>
            <person name="Bluhm B.H."/>
            <person name="Cannon C."/>
            <person name="Castanera R."/>
            <person name="Culley D.E."/>
            <person name="Daum C."/>
            <person name="Ezra D."/>
            <person name="Gonzalez J.B."/>
            <person name="Henrissat B."/>
            <person name="Kuo A."/>
            <person name="Liang C."/>
            <person name="Lipzen A."/>
            <person name="Lutzoni F."/>
            <person name="Magnuson J."/>
            <person name="Mondo S."/>
            <person name="Nolan M."/>
            <person name="Ohm R."/>
            <person name="Pangilinan J."/>
            <person name="Park H.-J."/>
            <person name="Ramirez L."/>
            <person name="Alfaro M."/>
            <person name="Sun H."/>
            <person name="Tritt A."/>
            <person name="Yoshinaga Y."/>
            <person name="Zwiers L.-H."/>
            <person name="Turgeon B.G."/>
            <person name="Goodwin S.B."/>
            <person name="Spatafora J.W."/>
            <person name="Crous P.W."/>
            <person name="Grigoriev I.V."/>
        </authorList>
    </citation>
    <scope>NUCLEOTIDE SEQUENCE</scope>
    <source>
        <strain evidence="13 15">CBS 781.70</strain>
    </source>
</reference>
<reference evidence="15" key="2">
    <citation type="submission" date="2020-04" db="EMBL/GenBank/DDBJ databases">
        <authorList>
            <consortium name="NCBI Genome Project"/>
        </authorList>
    </citation>
    <scope>NUCLEOTIDE SEQUENCE</scope>
    <source>
        <strain evidence="15">CBS 781.70</strain>
    </source>
</reference>
<evidence type="ECO:0000256" key="2">
    <source>
        <dbReference type="ARBA" id="ARBA00004922"/>
    </source>
</evidence>
<keyword evidence="11" id="KW-0472">Membrane</keyword>
<dbReference type="AlphaFoldDB" id="A0A6G1GAC9"/>
<dbReference type="Gene3D" id="3.90.550.50">
    <property type="match status" value="1"/>
</dbReference>
<comment type="subcellular location">
    <subcellularLocation>
        <location evidence="1">Membrane</location>
        <topology evidence="1">Single-pass type II membrane protein</topology>
    </subcellularLocation>
</comment>
<dbReference type="GeneID" id="54416659"/>
<reference evidence="15" key="3">
    <citation type="submission" date="2025-04" db="UniProtKB">
        <authorList>
            <consortium name="RefSeq"/>
        </authorList>
    </citation>
    <scope>IDENTIFICATION</scope>
    <source>
        <strain evidence="15">CBS 781.70</strain>
    </source>
</reference>
<evidence type="ECO:0000256" key="7">
    <source>
        <dbReference type="ARBA" id="ARBA00022692"/>
    </source>
</evidence>
<evidence type="ECO:0000256" key="11">
    <source>
        <dbReference type="ARBA" id="ARBA00023136"/>
    </source>
</evidence>
<evidence type="ECO:0000313" key="13">
    <source>
        <dbReference type="EMBL" id="KAF1814962.1"/>
    </source>
</evidence>
<evidence type="ECO:0000256" key="10">
    <source>
        <dbReference type="ARBA" id="ARBA00022989"/>
    </source>
</evidence>
<evidence type="ECO:0000256" key="4">
    <source>
        <dbReference type="ARBA" id="ARBA00012557"/>
    </source>
</evidence>
<feature type="domain" description="Fringe-like glycosyltransferase" evidence="12">
    <location>
        <begin position="185"/>
        <end position="283"/>
    </location>
</feature>
<dbReference type="GO" id="GO:0016020">
    <property type="term" value="C:membrane"/>
    <property type="evidence" value="ECO:0007669"/>
    <property type="project" value="UniProtKB-SubCell"/>
</dbReference>
<evidence type="ECO:0000313" key="15">
    <source>
        <dbReference type="RefSeq" id="XP_033536593.1"/>
    </source>
</evidence>
<dbReference type="PANTHER" id="PTHR23033">
    <property type="entry name" value="BETA1,3-GALACTOSYLTRANSFERASE"/>
    <property type="match status" value="1"/>
</dbReference>
<evidence type="ECO:0000256" key="8">
    <source>
        <dbReference type="ARBA" id="ARBA00022741"/>
    </source>
</evidence>
<dbReference type="PANTHER" id="PTHR23033:SF47">
    <property type="entry name" value="APPLE DOMAIN-CONTAINING PROTEIN-RELATED"/>
    <property type="match status" value="1"/>
</dbReference>
<comment type="pathway">
    <text evidence="2">Protein modification; protein glycosylation.</text>
</comment>
<evidence type="ECO:0000259" key="12">
    <source>
        <dbReference type="Pfam" id="PF02434"/>
    </source>
</evidence>
<evidence type="ECO:0000256" key="6">
    <source>
        <dbReference type="ARBA" id="ARBA00022679"/>
    </source>
</evidence>
<dbReference type="GO" id="GO:0016263">
    <property type="term" value="F:glycoprotein-N-acetylgalactosamine 3-beta-galactosyltransferase activity"/>
    <property type="evidence" value="ECO:0007669"/>
    <property type="project" value="UniProtKB-EC"/>
</dbReference>
<dbReference type="GO" id="GO:0000166">
    <property type="term" value="F:nucleotide binding"/>
    <property type="evidence" value="ECO:0007669"/>
    <property type="project" value="UniProtKB-KW"/>
</dbReference>
<keyword evidence="9" id="KW-0735">Signal-anchor</keyword>
<evidence type="ECO:0000256" key="3">
    <source>
        <dbReference type="ARBA" id="ARBA00006462"/>
    </source>
</evidence>
<dbReference type="RefSeq" id="XP_033536593.1">
    <property type="nucleotide sequence ID" value="XM_033676089.1"/>
</dbReference>
<dbReference type="Proteomes" id="UP000504638">
    <property type="component" value="Unplaced"/>
</dbReference>